<evidence type="ECO:0000313" key="18">
    <source>
        <dbReference type="EMBL" id="MCG0340553.1"/>
    </source>
</evidence>
<dbReference type="Proteomes" id="UP000437431">
    <property type="component" value="Unassembled WGS sequence"/>
</dbReference>
<gene>
    <name evidence="15" type="primary">htpG</name>
    <name evidence="21" type="ORF">DWV70_12345</name>
    <name evidence="20" type="ORF">DWW27_00020</name>
    <name evidence="14" type="ORF">GAY12_02835</name>
    <name evidence="17" type="ORF">GAY17_09675</name>
    <name evidence="13" type="ORF">GAY79_10190</name>
    <name evidence="15" type="ORF">GAZ76_10520</name>
    <name evidence="16" type="ORF">GAZ92_08680</name>
    <name evidence="19" type="ORF">HKQ55_01690</name>
    <name evidence="18" type="ORF">L4X52_11260</name>
</gene>
<dbReference type="SUPFAM" id="SSF54211">
    <property type="entry name" value="Ribosomal protein S5 domain 2-like"/>
    <property type="match status" value="1"/>
</dbReference>
<evidence type="ECO:0000256" key="4">
    <source>
        <dbReference type="ARBA" id="ARBA00022840"/>
    </source>
</evidence>
<proteinExistence type="inferred from homology"/>
<evidence type="ECO:0000256" key="8">
    <source>
        <dbReference type="ARBA" id="ARBA00070675"/>
    </source>
</evidence>
<dbReference type="EMBL" id="WCZY01000009">
    <property type="protein sequence ID" value="KAB6694123.1"/>
    <property type="molecule type" value="Genomic_DNA"/>
</dbReference>
<dbReference type="Pfam" id="PF00183">
    <property type="entry name" value="HSP90"/>
    <property type="match status" value="1"/>
</dbReference>
<name>A0A396BKJ2_PHOVU</name>
<dbReference type="PIRSF" id="PIRSF002583">
    <property type="entry name" value="Hsp90"/>
    <property type="match status" value="1"/>
</dbReference>
<evidence type="ECO:0000313" key="29">
    <source>
        <dbReference type="Proteomes" id="UP000583639"/>
    </source>
</evidence>
<dbReference type="Proteomes" id="UP001201179">
    <property type="component" value="Unassembled WGS sequence"/>
</dbReference>
<dbReference type="Pfam" id="PF13589">
    <property type="entry name" value="HATPase_c_3"/>
    <property type="match status" value="1"/>
</dbReference>
<dbReference type="PANTHER" id="PTHR11528">
    <property type="entry name" value="HEAT SHOCK PROTEIN 90 FAMILY MEMBER"/>
    <property type="match status" value="1"/>
</dbReference>
<dbReference type="FunFam" id="3.30.565.10:FF:000076">
    <property type="entry name" value="Molecular chaperone HtpG"/>
    <property type="match status" value="1"/>
</dbReference>
<accession>A0A396BKJ2</accession>
<evidence type="ECO:0000256" key="9">
    <source>
        <dbReference type="ARBA" id="ARBA00079544"/>
    </source>
</evidence>
<dbReference type="Proteomes" id="UP000470777">
    <property type="component" value="Unassembled WGS sequence"/>
</dbReference>
<dbReference type="EMBL" id="WDAL01000004">
    <property type="protein sequence ID" value="KAB6639841.1"/>
    <property type="molecule type" value="Genomic_DNA"/>
</dbReference>
<dbReference type="GO" id="GO:0051082">
    <property type="term" value="F:unfolded protein binding"/>
    <property type="evidence" value="ECO:0007669"/>
    <property type="project" value="InterPro"/>
</dbReference>
<evidence type="ECO:0000313" key="20">
    <source>
        <dbReference type="EMBL" id="RGV13792.1"/>
    </source>
</evidence>
<evidence type="ECO:0000313" key="22">
    <source>
        <dbReference type="Proteomes" id="UP000285379"/>
    </source>
</evidence>
<evidence type="ECO:0000256" key="11">
    <source>
        <dbReference type="PIRSR" id="PIRSR002583-1"/>
    </source>
</evidence>
<dbReference type="EMBL" id="WDAG01000010">
    <property type="protein sequence ID" value="KAB6659609.1"/>
    <property type="molecule type" value="Genomic_DNA"/>
</dbReference>
<dbReference type="InterPro" id="IPR001404">
    <property type="entry name" value="Hsp90_fam"/>
</dbReference>
<feature type="binding site" evidence="11">
    <location>
        <position position="74"/>
    </location>
    <ligand>
        <name>ATP</name>
        <dbReference type="ChEBI" id="CHEBI:30616"/>
    </ligand>
</feature>
<dbReference type="GO" id="GO:0016887">
    <property type="term" value="F:ATP hydrolysis activity"/>
    <property type="evidence" value="ECO:0007669"/>
    <property type="project" value="InterPro"/>
</dbReference>
<feature type="region of interest" description="Disordered" evidence="12">
    <location>
        <begin position="602"/>
        <end position="624"/>
    </location>
</feature>
<dbReference type="InterPro" id="IPR020575">
    <property type="entry name" value="Hsp90_N"/>
</dbReference>
<dbReference type="EMBL" id="JAKKWZ010000018">
    <property type="protein sequence ID" value="MCG0340553.1"/>
    <property type="molecule type" value="Genomic_DNA"/>
</dbReference>
<evidence type="ECO:0000313" key="15">
    <source>
        <dbReference type="EMBL" id="KAB6659609.1"/>
    </source>
</evidence>
<dbReference type="PRINTS" id="PR00775">
    <property type="entry name" value="HEATSHOCK90"/>
</dbReference>
<organism evidence="15 28">
    <name type="scientific">Phocaeicola vulgatus</name>
    <name type="common">Bacteroides vulgatus</name>
    <dbReference type="NCBI Taxonomy" id="821"/>
    <lineage>
        <taxon>Bacteria</taxon>
        <taxon>Pseudomonadati</taxon>
        <taxon>Bacteroidota</taxon>
        <taxon>Bacteroidia</taxon>
        <taxon>Bacteroidales</taxon>
        <taxon>Bacteroidaceae</taxon>
        <taxon>Phocaeicola</taxon>
    </lineage>
</organism>
<dbReference type="AlphaFoldDB" id="A0A396BKJ2"/>
<reference evidence="19 29" key="3">
    <citation type="submission" date="2020-04" db="EMBL/GenBank/DDBJ databases">
        <title>A novel gut-associated lysogenic phage, Bacteroides phage BV01, alters the host transcriptome and bile acid metabolism in Bacteroides vulgatus.</title>
        <authorList>
            <person name="Campbell D.E."/>
            <person name="Ly L."/>
            <person name="Ridlon J.M."/>
            <person name="Hsiao A."/>
            <person name="Degnan P.H."/>
        </authorList>
    </citation>
    <scope>NUCLEOTIDE SEQUENCE [LARGE SCALE GENOMIC DNA]</scope>
    <source>
        <strain evidence="19 29">VPI-BV8526</strain>
    </source>
</reference>
<evidence type="ECO:0000256" key="6">
    <source>
        <dbReference type="ARBA" id="ARBA00023186"/>
    </source>
</evidence>
<dbReference type="EMBL" id="WCZV01000010">
    <property type="protein sequence ID" value="KAB6700202.1"/>
    <property type="molecule type" value="Genomic_DNA"/>
</dbReference>
<dbReference type="Gene3D" id="3.30.230.80">
    <property type="match status" value="1"/>
</dbReference>
<evidence type="ECO:0000313" key="26">
    <source>
        <dbReference type="Proteomes" id="UP000462015"/>
    </source>
</evidence>
<dbReference type="EMBL" id="QSAI01000022">
    <property type="protein sequence ID" value="RGW47027.1"/>
    <property type="molecule type" value="Genomic_DNA"/>
</dbReference>
<evidence type="ECO:0000313" key="23">
    <source>
        <dbReference type="Proteomes" id="UP000285469"/>
    </source>
</evidence>
<evidence type="ECO:0000256" key="10">
    <source>
        <dbReference type="ARBA" id="ARBA00080411"/>
    </source>
</evidence>
<dbReference type="EMBL" id="WDAY01000019">
    <property type="protein sequence ID" value="KAB6560862.1"/>
    <property type="molecule type" value="Genomic_DNA"/>
</dbReference>
<dbReference type="Proteomes" id="UP000285379">
    <property type="component" value="Unassembled WGS sequence"/>
</dbReference>
<comment type="caution">
    <text evidence="15">The sequence shown here is derived from an EMBL/GenBank/DDBJ whole genome shotgun (WGS) entry which is preliminary data.</text>
</comment>
<feature type="binding site" evidence="11">
    <location>
        <begin position="94"/>
        <end position="95"/>
    </location>
    <ligand>
        <name>ATP</name>
        <dbReference type="ChEBI" id="CHEBI:30616"/>
    </ligand>
</feature>
<feature type="binding site" evidence="11">
    <location>
        <position position="31"/>
    </location>
    <ligand>
        <name>ATP</name>
        <dbReference type="ChEBI" id="CHEBI:30616"/>
    </ligand>
</feature>
<dbReference type="CDD" id="cd16927">
    <property type="entry name" value="HATPase_Hsp90-like"/>
    <property type="match status" value="1"/>
</dbReference>
<comment type="similarity">
    <text evidence="1">Belongs to the heat shock protein 90 family.</text>
</comment>
<evidence type="ECO:0000313" key="27">
    <source>
        <dbReference type="Proteomes" id="UP000470777"/>
    </source>
</evidence>
<dbReference type="Proteomes" id="UP000583639">
    <property type="component" value="Unassembled WGS sequence"/>
</dbReference>
<keyword evidence="3 11" id="KW-0547">Nucleotide-binding</keyword>
<dbReference type="Proteomes" id="UP000462015">
    <property type="component" value="Unassembled WGS sequence"/>
</dbReference>
<evidence type="ECO:0000313" key="24">
    <source>
        <dbReference type="Proteomes" id="UP000437380"/>
    </source>
</evidence>
<evidence type="ECO:0000256" key="1">
    <source>
        <dbReference type="ARBA" id="ARBA00008239"/>
    </source>
</evidence>
<dbReference type="GO" id="GO:0005524">
    <property type="term" value="F:ATP binding"/>
    <property type="evidence" value="ECO:0007669"/>
    <property type="project" value="UniProtKB-KW"/>
</dbReference>
<protein>
    <recommendedName>
        <fullName evidence="8">Chaperone protein HtpG</fullName>
    </recommendedName>
    <alternativeName>
        <fullName evidence="7">Chaperone protein htpG</fullName>
    </alternativeName>
    <alternativeName>
        <fullName evidence="9 10">Heat shock protein HtpG</fullName>
    </alternativeName>
</protein>
<evidence type="ECO:0000256" key="2">
    <source>
        <dbReference type="ARBA" id="ARBA00022490"/>
    </source>
</evidence>
<evidence type="ECO:0000313" key="25">
    <source>
        <dbReference type="Proteomes" id="UP000437431"/>
    </source>
</evidence>
<keyword evidence="6" id="KW-0143">Chaperone</keyword>
<evidence type="ECO:0000313" key="21">
    <source>
        <dbReference type="EMBL" id="RGW47027.1"/>
    </source>
</evidence>
<evidence type="ECO:0000256" key="7">
    <source>
        <dbReference type="ARBA" id="ARBA00067988"/>
    </source>
</evidence>
<keyword evidence="4 11" id="KW-0067">ATP-binding</keyword>
<dbReference type="Proteomes" id="UP000470952">
    <property type="component" value="Unassembled WGS sequence"/>
</dbReference>
<evidence type="ECO:0000313" key="16">
    <source>
        <dbReference type="EMBL" id="KAB6694123.1"/>
    </source>
</evidence>
<reference evidence="22 23" key="1">
    <citation type="submission" date="2018-08" db="EMBL/GenBank/DDBJ databases">
        <title>A genome reference for cultivated species of the human gut microbiota.</title>
        <authorList>
            <person name="Zou Y."/>
            <person name="Xue W."/>
            <person name="Luo G."/>
        </authorList>
    </citation>
    <scope>NUCLEOTIDE SEQUENCE [LARGE SCALE GENOMIC DNA]</scope>
    <source>
        <strain evidence="21 23">AF12-25</strain>
        <strain evidence="20 22">AF14-8</strain>
    </source>
</reference>
<evidence type="ECO:0000256" key="12">
    <source>
        <dbReference type="SAM" id="MobiDB-lite"/>
    </source>
</evidence>
<dbReference type="Gene3D" id="3.30.565.10">
    <property type="entry name" value="Histidine kinase-like ATPase, C-terminal domain"/>
    <property type="match status" value="1"/>
</dbReference>
<dbReference type="FunFam" id="3.30.230.80:FF:000008">
    <property type="entry name" value="Molecular chaperone HtpG"/>
    <property type="match status" value="1"/>
</dbReference>
<feature type="binding site" evidence="11">
    <location>
        <position position="326"/>
    </location>
    <ligand>
        <name>ATP</name>
        <dbReference type="ChEBI" id="CHEBI:30616"/>
    </ligand>
</feature>
<reference evidence="24 25" key="2">
    <citation type="journal article" date="2019" name="Nat. Med.">
        <title>A library of human gut bacterial isolates paired with longitudinal multiomics data enables mechanistic microbiome research.</title>
        <authorList>
            <person name="Poyet M."/>
            <person name="Groussin M."/>
            <person name="Gibbons S.M."/>
            <person name="Avila-Pacheco J."/>
            <person name="Jiang X."/>
            <person name="Kearney S.M."/>
            <person name="Perrotta A.R."/>
            <person name="Berdy B."/>
            <person name="Zhao S."/>
            <person name="Lieberman T.D."/>
            <person name="Swanson P.K."/>
            <person name="Smith M."/>
            <person name="Roesemann S."/>
            <person name="Alexander J.E."/>
            <person name="Rich S.A."/>
            <person name="Livny J."/>
            <person name="Vlamakis H."/>
            <person name="Clish C."/>
            <person name="Bullock K."/>
            <person name="Deik A."/>
            <person name="Scott J."/>
            <person name="Pierce K.A."/>
            <person name="Xavier R.J."/>
            <person name="Alm E.J."/>
        </authorList>
    </citation>
    <scope>NUCLEOTIDE SEQUENCE [LARGE SCALE GENOMIC DNA]</scope>
    <source>
        <strain evidence="13 25">BIOML-A111</strain>
        <strain evidence="17 24">BIOML-A82</strain>
        <strain evidence="16 27">BIOML-A85</strain>
        <strain evidence="15 28">BIOML-A93</strain>
        <strain evidence="14 26">BIOML-A98</strain>
    </source>
</reference>
<keyword evidence="2" id="KW-0963">Cytoplasm</keyword>
<sequence length="681" mass="78198">MQKGNIGVTTENIFPIIKKFLYSDHEIFLRELVSNAVDATQKLKTLASKGEFKGEMGDLTIKVSLGKDTITISDRGIGLTAEEIDKYINQIAFSGANDFLEKYKDDANAIIGHFGLGFYSAFMVAKKVEIITKSHQEGAQAVKWTCDGSPEFTIENVEKESRGSDIILYIDDDCKEFLEETRISSLLTKYCRFLPIPIAFGKKKEWKDGKQVETNEDNVINETYPLWTRKPVELKDEDYKKFYRELYPMADEPLFWIHLNVDYPFNLTGILYFPKVKSNIELQKNKIQLYCNQVYVTDSVEGIVPDFLTLLHGVIDSPDIPLNVSRSYLQSDSNVKKISTYISKKVSDRLQAIFKNDRKEFEEKWDDLKIFINYGMLTQEDFYEKANKFALLKDTDDKYYTYEEYQSLIKDNQTDKDGNLIYLYATHADEQYSYIDAAKNKGYNVLLMDGQLDVAMVSMLEQKFEKSRFTRVDSDVIDRLIAKEERKDASLEVGQRDILSSVFRSQLPQMKKVEFNVETQSLGETGTPIMITQSEYMRRMKEMANIQAGMSFYGEMPDMFNLVLNVDHKLVKQVLNDADNSCKAALEPIEAEMTSLNKRHDELHKAQEGKKADEIPQAEKDELSDVEKKLADEKTKKEAVLGEYAGGNKVIRQLIDLALLQNNMLKGEALTNFVKRSIELI</sequence>
<reference evidence="18" key="4">
    <citation type="submission" date="2022-01" db="EMBL/GenBank/DDBJ databases">
        <authorList>
            <person name="Mingchao X."/>
        </authorList>
    </citation>
    <scope>NUCLEOTIDE SEQUENCE</scope>
    <source>
        <strain evidence="18">Bv4372</strain>
    </source>
</reference>
<dbReference type="PROSITE" id="PS00298">
    <property type="entry name" value="HSP90"/>
    <property type="match status" value="1"/>
</dbReference>
<evidence type="ECO:0000313" key="13">
    <source>
        <dbReference type="EMBL" id="KAB6560862.1"/>
    </source>
</evidence>
<dbReference type="InterPro" id="IPR036890">
    <property type="entry name" value="HATPase_C_sf"/>
</dbReference>
<dbReference type="EMBL" id="JABDSI010000061">
    <property type="protein sequence ID" value="NMW38915.1"/>
    <property type="molecule type" value="Genomic_DNA"/>
</dbReference>
<dbReference type="Gene3D" id="3.40.50.11260">
    <property type="match status" value="1"/>
</dbReference>
<dbReference type="RefSeq" id="WP_117709927.1">
    <property type="nucleotide sequence ID" value="NZ_CAXSKM010000029.1"/>
</dbReference>
<evidence type="ECO:0000256" key="5">
    <source>
        <dbReference type="ARBA" id="ARBA00023016"/>
    </source>
</evidence>
<evidence type="ECO:0000256" key="3">
    <source>
        <dbReference type="ARBA" id="ARBA00022741"/>
    </source>
</evidence>
<keyword evidence="5" id="KW-0346">Stress response</keyword>
<dbReference type="EMBL" id="QRYT01000001">
    <property type="protein sequence ID" value="RGV13792.1"/>
    <property type="molecule type" value="Genomic_DNA"/>
</dbReference>
<evidence type="ECO:0000313" key="28">
    <source>
        <dbReference type="Proteomes" id="UP000470952"/>
    </source>
</evidence>
<dbReference type="Proteomes" id="UP000285469">
    <property type="component" value="Unassembled WGS sequence"/>
</dbReference>
<dbReference type="GO" id="GO:0140662">
    <property type="term" value="F:ATP-dependent protein folding chaperone"/>
    <property type="evidence" value="ECO:0007669"/>
    <property type="project" value="InterPro"/>
</dbReference>
<evidence type="ECO:0000313" key="19">
    <source>
        <dbReference type="EMBL" id="NMW38915.1"/>
    </source>
</evidence>
<evidence type="ECO:0000313" key="14">
    <source>
        <dbReference type="EMBL" id="KAB6639841.1"/>
    </source>
</evidence>
<dbReference type="InterPro" id="IPR019805">
    <property type="entry name" value="Heat_shock_protein_90_CS"/>
</dbReference>
<dbReference type="SUPFAM" id="SSF55874">
    <property type="entry name" value="ATPase domain of HSP90 chaperone/DNA topoisomerase II/histidine kinase"/>
    <property type="match status" value="1"/>
</dbReference>
<dbReference type="InterPro" id="IPR020568">
    <property type="entry name" value="Ribosomal_Su5_D2-typ_SF"/>
</dbReference>
<dbReference type="Proteomes" id="UP000437380">
    <property type="component" value="Unassembled WGS sequence"/>
</dbReference>
<evidence type="ECO:0000313" key="17">
    <source>
        <dbReference type="EMBL" id="KAB6700202.1"/>
    </source>
</evidence>
<dbReference type="NCBIfam" id="NF003555">
    <property type="entry name" value="PRK05218.1"/>
    <property type="match status" value="1"/>
</dbReference>
<feature type="binding site" evidence="11">
    <location>
        <position position="35"/>
    </location>
    <ligand>
        <name>ATP</name>
        <dbReference type="ChEBI" id="CHEBI:30616"/>
    </ligand>
</feature>